<evidence type="ECO:0000256" key="2">
    <source>
        <dbReference type="ARBA" id="ARBA00023002"/>
    </source>
</evidence>
<evidence type="ECO:0000256" key="3">
    <source>
        <dbReference type="ARBA" id="ARBA00023027"/>
    </source>
</evidence>
<accession>A0ABT6I9F9</accession>
<evidence type="ECO:0000313" key="7">
    <source>
        <dbReference type="Proteomes" id="UP001162135"/>
    </source>
</evidence>
<keyword evidence="2" id="KW-0560">Oxidoreductase</keyword>
<proteinExistence type="inferred from homology"/>
<protein>
    <submittedName>
        <fullName evidence="6">3-phosphoglycerate dehydrogenase</fullName>
    </submittedName>
</protein>
<dbReference type="InterPro" id="IPR050857">
    <property type="entry name" value="D-2-hydroxyacid_DH"/>
</dbReference>
<dbReference type="InterPro" id="IPR006140">
    <property type="entry name" value="D-isomer_DH_NAD-bd"/>
</dbReference>
<feature type="domain" description="D-isomer specific 2-hydroxyacid dehydrogenase NAD-binding" evidence="5">
    <location>
        <begin position="126"/>
        <end position="288"/>
    </location>
</feature>
<comment type="caution">
    <text evidence="6">The sequence shown here is derived from an EMBL/GenBank/DDBJ whole genome shotgun (WGS) entry which is preliminary data.</text>
</comment>
<dbReference type="SUPFAM" id="SSF52283">
    <property type="entry name" value="Formate/glycerate dehydrogenase catalytic domain-like"/>
    <property type="match status" value="1"/>
</dbReference>
<evidence type="ECO:0000256" key="4">
    <source>
        <dbReference type="SAM" id="MobiDB-lite"/>
    </source>
</evidence>
<evidence type="ECO:0000313" key="6">
    <source>
        <dbReference type="EMBL" id="MDH4574338.1"/>
    </source>
</evidence>
<sequence length="386" mass="42293">MRQRHLFEGAVMSITVTVLDDYQGCCAFLDAAHELDGSDVRLDIEHRHLDAEALPARLADSDAIILIRERTSLTRELLEQLPNLKLVVQTGRLSSAIDVAACEALGIAVRDGGGSPVAPAELTWLLIMAGCRRLGGYLARQAEGDWQRTNERLEAESLGHAVHGRTLGIWGLGKIGSRVAGYAQAFGMNVVAHGRESSAGRAFELGVEFEPDRHAFLARCDVITLHLKLNDDTRGMITPADLAAMRADALLVNTSRAELIRPGALLDALDAGRPGGAALDVYENEPDGASAYQAHPACWPHRISASSRRTPTNSISRPRFARSGNSFHPDRASQNRRPRNDSPGRSRESRDRARCMTDRVERSCIDITVRTDACAPRRSSRHCWRD</sequence>
<dbReference type="PANTHER" id="PTHR42789">
    <property type="entry name" value="D-ISOMER SPECIFIC 2-HYDROXYACID DEHYDROGENASE FAMILY PROTEIN (AFU_ORTHOLOGUE AFUA_6G10090)"/>
    <property type="match status" value="1"/>
</dbReference>
<keyword evidence="7" id="KW-1185">Reference proteome</keyword>
<gene>
    <name evidence="6" type="ORF">CUR86_19225</name>
</gene>
<feature type="compositionally biased region" description="Polar residues" evidence="4">
    <location>
        <begin position="304"/>
        <end position="316"/>
    </location>
</feature>
<dbReference type="Proteomes" id="UP001162135">
    <property type="component" value="Unassembled WGS sequence"/>
</dbReference>
<evidence type="ECO:0000256" key="1">
    <source>
        <dbReference type="ARBA" id="ARBA00005854"/>
    </source>
</evidence>
<dbReference type="PANTHER" id="PTHR42789:SF1">
    <property type="entry name" value="D-ISOMER SPECIFIC 2-HYDROXYACID DEHYDROGENASE FAMILY PROTEIN (AFU_ORTHOLOGUE AFUA_6G10090)"/>
    <property type="match status" value="1"/>
</dbReference>
<dbReference type="EMBL" id="PGFS01000001">
    <property type="protein sequence ID" value="MDH4574338.1"/>
    <property type="molecule type" value="Genomic_DNA"/>
</dbReference>
<feature type="region of interest" description="Disordered" evidence="4">
    <location>
        <begin position="303"/>
        <end position="355"/>
    </location>
</feature>
<name>A0ABT6I9F9_9GAMM</name>
<comment type="similarity">
    <text evidence="1">Belongs to the D-isomer specific 2-hydroxyacid dehydrogenase family.</text>
</comment>
<reference evidence="6" key="2">
    <citation type="submission" date="2017-11" db="EMBL/GenBank/DDBJ databases">
        <authorList>
            <person name="Das S.K."/>
        </authorList>
    </citation>
    <scope>NUCLEOTIDE SEQUENCE</scope>
    <source>
        <strain evidence="6">S4-41</strain>
    </source>
</reference>
<dbReference type="SUPFAM" id="SSF51735">
    <property type="entry name" value="NAD(P)-binding Rossmann-fold domains"/>
    <property type="match status" value="1"/>
</dbReference>
<evidence type="ECO:0000259" key="5">
    <source>
        <dbReference type="Pfam" id="PF02826"/>
    </source>
</evidence>
<dbReference type="Gene3D" id="3.40.50.720">
    <property type="entry name" value="NAD(P)-binding Rossmann-like Domain"/>
    <property type="match status" value="2"/>
</dbReference>
<dbReference type="CDD" id="cd12169">
    <property type="entry name" value="PGDH_like_1"/>
    <property type="match status" value="1"/>
</dbReference>
<dbReference type="Pfam" id="PF02826">
    <property type="entry name" value="2-Hacid_dh_C"/>
    <property type="match status" value="1"/>
</dbReference>
<dbReference type="InterPro" id="IPR036291">
    <property type="entry name" value="NAD(P)-bd_dom_sf"/>
</dbReference>
<feature type="compositionally biased region" description="Basic and acidic residues" evidence="4">
    <location>
        <begin position="328"/>
        <end position="355"/>
    </location>
</feature>
<organism evidence="6 7">
    <name type="scientific">Salinicola acroporae</name>
    <dbReference type="NCBI Taxonomy" id="1541440"/>
    <lineage>
        <taxon>Bacteria</taxon>
        <taxon>Pseudomonadati</taxon>
        <taxon>Pseudomonadota</taxon>
        <taxon>Gammaproteobacteria</taxon>
        <taxon>Oceanospirillales</taxon>
        <taxon>Halomonadaceae</taxon>
        <taxon>Salinicola</taxon>
    </lineage>
</organism>
<keyword evidence="3" id="KW-0520">NAD</keyword>
<reference evidence="6" key="1">
    <citation type="journal article" date="2015" name="Antonie Van Leeuwenhoek">
        <title>Comparative 16S rRNA signatures and multilocus sequence analysis for the genus Salinicola and description of Salinicola acroporae sp. nov., isolated from coral Acropora digitifera.</title>
        <authorList>
            <person name="Lepcha R.T."/>
            <person name="Poddar A."/>
            <person name="Schumann P."/>
            <person name="Das S.K."/>
        </authorList>
    </citation>
    <scope>NUCLEOTIDE SEQUENCE</scope>
    <source>
        <strain evidence="6">S4-41</strain>
    </source>
</reference>